<dbReference type="Pfam" id="PF00089">
    <property type="entry name" value="Trypsin"/>
    <property type="match status" value="2"/>
</dbReference>
<sequence>MQLSRTERKILAKNKKEIHIGFTIVGSYQYPDRIPYSQADKFMDGRLYMKSVRVDIPHLGLIKIDANLNLHPYYVSVMKLPEHDYNGSENCVIVGWGSFHDKFTFTHTLAFETKVKVLDAEECRTANPEFSALHDNCICILSTSDDEICEAAGGEPVICDVWGAIKPMSLELEGKVANTKEIQKLGRLTGFGVIIDKNLILSAKGDAPGKPQMDANILGVHVKGDVERVVGYGQTVFKDVPEKPYQVPLKAGTLYQNPKNHIALYETTEKLRLEKQKAESVILASKEYKIGDKCVIIQPRGTQNGQEISEFDVEILDKKNCMQMVPDIDSDLLCFNMSSCAVEASGVPVICSGELASIITVEKADCEKPLVGADIFKNRKWIHSKANELYIRSSSSNVVSNPVTFATVLLILYGKLFLI</sequence>
<dbReference type="InterPro" id="IPR009003">
    <property type="entry name" value="Peptidase_S1_PA"/>
</dbReference>
<keyword evidence="1" id="KW-1015">Disulfide bond</keyword>
<dbReference type="AlphaFoldDB" id="A0A1A9V1A4"/>
<accession>A0A1A9V1A4</accession>
<keyword evidence="4" id="KW-1185">Reference proteome</keyword>
<dbReference type="InterPro" id="IPR043504">
    <property type="entry name" value="Peptidase_S1_PA_chymotrypsin"/>
</dbReference>
<dbReference type="PANTHER" id="PTHR24271">
    <property type="entry name" value="KALLIKREIN-RELATED"/>
    <property type="match status" value="1"/>
</dbReference>
<dbReference type="GO" id="GO:0004252">
    <property type="term" value="F:serine-type endopeptidase activity"/>
    <property type="evidence" value="ECO:0007669"/>
    <property type="project" value="InterPro"/>
</dbReference>
<dbReference type="PANTHER" id="PTHR24271:SF50">
    <property type="match status" value="1"/>
</dbReference>
<evidence type="ECO:0000313" key="4">
    <source>
        <dbReference type="Proteomes" id="UP000078200"/>
    </source>
</evidence>
<feature type="domain" description="Peptidase S1" evidence="2">
    <location>
        <begin position="59"/>
        <end position="160"/>
    </location>
</feature>
<proteinExistence type="predicted"/>
<evidence type="ECO:0000259" key="2">
    <source>
        <dbReference type="Pfam" id="PF00089"/>
    </source>
</evidence>
<protein>
    <recommendedName>
        <fullName evidence="2">Peptidase S1 domain-containing protein</fullName>
    </recommendedName>
</protein>
<dbReference type="InterPro" id="IPR001254">
    <property type="entry name" value="Trypsin_dom"/>
</dbReference>
<dbReference type="VEuPathDB" id="VectorBase:GAUT022596"/>
<dbReference type="EnsemblMetazoa" id="GAUT022596-RA">
    <property type="protein sequence ID" value="GAUT022596-PA"/>
    <property type="gene ID" value="GAUT022596"/>
</dbReference>
<dbReference type="GO" id="GO:0006508">
    <property type="term" value="P:proteolysis"/>
    <property type="evidence" value="ECO:0007669"/>
    <property type="project" value="InterPro"/>
</dbReference>
<organism evidence="3 4">
    <name type="scientific">Glossina austeni</name>
    <name type="common">Savannah tsetse fly</name>
    <dbReference type="NCBI Taxonomy" id="7395"/>
    <lineage>
        <taxon>Eukaryota</taxon>
        <taxon>Metazoa</taxon>
        <taxon>Ecdysozoa</taxon>
        <taxon>Arthropoda</taxon>
        <taxon>Hexapoda</taxon>
        <taxon>Insecta</taxon>
        <taxon>Pterygota</taxon>
        <taxon>Neoptera</taxon>
        <taxon>Endopterygota</taxon>
        <taxon>Diptera</taxon>
        <taxon>Brachycera</taxon>
        <taxon>Muscomorpha</taxon>
        <taxon>Hippoboscoidea</taxon>
        <taxon>Glossinidae</taxon>
        <taxon>Glossina</taxon>
    </lineage>
</organism>
<evidence type="ECO:0000313" key="3">
    <source>
        <dbReference type="EnsemblMetazoa" id="GAUT022596-PA"/>
    </source>
</evidence>
<dbReference type="Proteomes" id="UP000078200">
    <property type="component" value="Unassembled WGS sequence"/>
</dbReference>
<evidence type="ECO:0000256" key="1">
    <source>
        <dbReference type="ARBA" id="ARBA00023157"/>
    </source>
</evidence>
<name>A0A1A9V1A4_GLOAU</name>
<dbReference type="SUPFAM" id="SSF50494">
    <property type="entry name" value="Trypsin-like serine proteases"/>
    <property type="match status" value="2"/>
</dbReference>
<reference evidence="3" key="1">
    <citation type="submission" date="2020-05" db="UniProtKB">
        <authorList>
            <consortium name="EnsemblMetazoa"/>
        </authorList>
    </citation>
    <scope>IDENTIFICATION</scope>
    <source>
        <strain evidence="3">TTRI</strain>
    </source>
</reference>
<feature type="domain" description="Peptidase S1" evidence="2">
    <location>
        <begin position="192"/>
        <end position="382"/>
    </location>
</feature>
<dbReference type="Gene3D" id="2.40.10.10">
    <property type="entry name" value="Trypsin-like serine proteases"/>
    <property type="match status" value="4"/>
</dbReference>